<dbReference type="OrthoDB" id="9801978at2"/>
<dbReference type="InterPro" id="IPR051046">
    <property type="entry name" value="MurCDEF_CellWall_CoF430Synth"/>
</dbReference>
<comment type="caution">
    <text evidence="15">The sequence shown here is derived from an EMBL/GenBank/DDBJ whole genome shotgun (WGS) entry which is preliminary data.</text>
</comment>
<dbReference type="SUPFAM" id="SSF63418">
    <property type="entry name" value="MurE/MurF N-terminal domain"/>
    <property type="match status" value="1"/>
</dbReference>
<comment type="pathway">
    <text evidence="10 11">Cell wall biogenesis; peptidoglycan biosynthesis.</text>
</comment>
<feature type="domain" description="Mur ligase central" evidence="14">
    <location>
        <begin position="115"/>
        <end position="302"/>
    </location>
</feature>
<dbReference type="InterPro" id="IPR000713">
    <property type="entry name" value="Mur_ligase_N"/>
</dbReference>
<dbReference type="InterPro" id="IPR036615">
    <property type="entry name" value="Mur_ligase_C_dom_sf"/>
</dbReference>
<keyword evidence="9 10" id="KW-0961">Cell wall biogenesis/degradation</keyword>
<dbReference type="PANTHER" id="PTHR43024:SF1">
    <property type="entry name" value="UDP-N-ACETYLMURAMOYL-TRIPEPTIDE--D-ALANYL-D-ALANINE LIGASE"/>
    <property type="match status" value="1"/>
</dbReference>
<proteinExistence type="inferred from homology"/>
<feature type="binding site" evidence="10">
    <location>
        <begin position="117"/>
        <end position="123"/>
    </location>
    <ligand>
        <name>ATP</name>
        <dbReference type="ChEBI" id="CHEBI:30616"/>
    </ligand>
</feature>
<comment type="catalytic activity">
    <reaction evidence="10 11">
        <text>D-alanyl-D-alanine + UDP-N-acetyl-alpha-D-muramoyl-L-alanyl-gamma-D-glutamyl-meso-2,6-diaminopimelate + ATP = UDP-N-acetyl-alpha-D-muramoyl-L-alanyl-gamma-D-glutamyl-meso-2,6-diaminopimeloyl-D-alanyl-D-alanine + ADP + phosphate + H(+)</text>
        <dbReference type="Rhea" id="RHEA:28374"/>
        <dbReference type="ChEBI" id="CHEBI:15378"/>
        <dbReference type="ChEBI" id="CHEBI:30616"/>
        <dbReference type="ChEBI" id="CHEBI:43474"/>
        <dbReference type="ChEBI" id="CHEBI:57822"/>
        <dbReference type="ChEBI" id="CHEBI:61386"/>
        <dbReference type="ChEBI" id="CHEBI:83905"/>
        <dbReference type="ChEBI" id="CHEBI:456216"/>
        <dbReference type="EC" id="6.3.2.10"/>
    </reaction>
</comment>
<feature type="domain" description="Mur ligase C-terminal" evidence="13">
    <location>
        <begin position="325"/>
        <end position="451"/>
    </location>
</feature>
<dbReference type="SUPFAM" id="SSF53244">
    <property type="entry name" value="MurD-like peptide ligases, peptide-binding domain"/>
    <property type="match status" value="1"/>
</dbReference>
<evidence type="ECO:0000256" key="4">
    <source>
        <dbReference type="ARBA" id="ARBA00022741"/>
    </source>
</evidence>
<dbReference type="AlphaFoldDB" id="U7D9U6"/>
<evidence type="ECO:0000256" key="5">
    <source>
        <dbReference type="ARBA" id="ARBA00022840"/>
    </source>
</evidence>
<feature type="domain" description="Mur ligase N-terminal catalytic" evidence="12">
    <location>
        <begin position="35"/>
        <end position="104"/>
    </location>
</feature>
<gene>
    <name evidence="10" type="primary">murF</name>
    <name evidence="15" type="ORF">CALK_1913</name>
</gene>
<dbReference type="eggNOG" id="COG0770">
    <property type="taxonomic scope" value="Bacteria"/>
</dbReference>
<dbReference type="Gene3D" id="3.90.190.20">
    <property type="entry name" value="Mur ligase, C-terminal domain"/>
    <property type="match status" value="1"/>
</dbReference>
<dbReference type="Gene3D" id="3.40.1190.10">
    <property type="entry name" value="Mur-like, catalytic domain"/>
    <property type="match status" value="1"/>
</dbReference>
<dbReference type="RefSeq" id="WP_022637338.1">
    <property type="nucleotide sequence ID" value="NZ_ASJR01000017.1"/>
</dbReference>
<sequence>MSSRPVTISDFALWMGVEREIVSSLGARSLPDIWMDSRKITPGDLFLALPGEERDGHDYVVTALEQGACAAIVSSLEKIPGAFRDRVLLVHNPLEAVSAAARAYRRYLDIPCIGITGSNGKTTTARFLRTILEQNYRVGGTEGNWNNHIGLPLSILRLTGHEDLAVFELGANHGGEIFDLAEILEPDMGIITNIGYAHVGCFGGIEKTAAAKFELAEVLGLHQGVLYVNGDDSHSMEQMRHSAYAGLTMCTFGTSEAASLRAENVYCTSEGTYGFTYHGEDFHIPLPGRHFVYAMLPALALAESMGVDSDMVRSVLATLRPAPLRGEVRNTGQYTLVLDCYNANPSSMNAAFQMMHDMPAPSGRLVSISGDMAELGAYSDSLHRNCGAAAAEYGMEVIIHIGEFGAALCEGAMMAGMDQEVCHCFASKDAFITAAPQLLAPGDRILLKGSRASELETLIPFLTGEV</sequence>
<evidence type="ECO:0000256" key="2">
    <source>
        <dbReference type="ARBA" id="ARBA00022598"/>
    </source>
</evidence>
<dbReference type="EC" id="6.3.2.10" evidence="10 11"/>
<comment type="function">
    <text evidence="10 11">Involved in cell wall formation. Catalyzes the final step in the synthesis of UDP-N-acetylmuramoyl-pentapeptide, the precursor of murein.</text>
</comment>
<evidence type="ECO:0000313" key="15">
    <source>
        <dbReference type="EMBL" id="ERP31200.1"/>
    </source>
</evidence>
<keyword evidence="6 10" id="KW-0133">Cell shape</keyword>
<dbReference type="EMBL" id="ASJR01000017">
    <property type="protein sequence ID" value="ERP31200.1"/>
    <property type="molecule type" value="Genomic_DNA"/>
</dbReference>
<keyword evidence="2 10" id="KW-0436">Ligase</keyword>
<dbReference type="InterPro" id="IPR013221">
    <property type="entry name" value="Mur_ligase_cen"/>
</dbReference>
<keyword evidence="1 10" id="KW-0963">Cytoplasm</keyword>
<dbReference type="PATRIC" id="fig|1313304.3.peg.1820"/>
<name>U7D9U6_9BACT</name>
<dbReference type="InterPro" id="IPR004101">
    <property type="entry name" value="Mur_ligase_C"/>
</dbReference>
<dbReference type="SUPFAM" id="SSF53623">
    <property type="entry name" value="MurD-like peptide ligases, catalytic domain"/>
    <property type="match status" value="1"/>
</dbReference>
<dbReference type="Gene3D" id="3.40.1390.10">
    <property type="entry name" value="MurE/MurF, N-terminal domain"/>
    <property type="match status" value="1"/>
</dbReference>
<reference evidence="15 16" key="1">
    <citation type="journal article" date="2013" name="Environ. Microbiol.">
        <title>Genome analysis of Chitinivibrio alkaliphilus gen. nov., sp. nov., a novel extremely haloalkaliphilic anaerobic chitinolytic bacterium from the candidate phylum Termite Group 3.</title>
        <authorList>
            <person name="Sorokin D.Y."/>
            <person name="Gumerov V.M."/>
            <person name="Rakitin A.L."/>
            <person name="Beletsky A.V."/>
            <person name="Damste J.S."/>
            <person name="Muyzer G."/>
            <person name="Mardanov A.V."/>
            <person name="Ravin N.V."/>
        </authorList>
    </citation>
    <scope>NUCLEOTIDE SEQUENCE [LARGE SCALE GENOMIC DNA]</scope>
    <source>
        <strain evidence="15 16">ACht1</strain>
    </source>
</reference>
<dbReference type="UniPathway" id="UPA00219"/>
<dbReference type="PANTHER" id="PTHR43024">
    <property type="entry name" value="UDP-N-ACETYLMURAMOYL-TRIPEPTIDE--D-ALANYL-D-ALANINE LIGASE"/>
    <property type="match status" value="1"/>
</dbReference>
<dbReference type="InterPro" id="IPR005863">
    <property type="entry name" value="UDP-N-AcMur_synth"/>
</dbReference>
<evidence type="ECO:0000256" key="8">
    <source>
        <dbReference type="ARBA" id="ARBA00023306"/>
    </source>
</evidence>
<evidence type="ECO:0000256" key="9">
    <source>
        <dbReference type="ARBA" id="ARBA00023316"/>
    </source>
</evidence>
<evidence type="ECO:0000256" key="10">
    <source>
        <dbReference type="HAMAP-Rule" id="MF_02019"/>
    </source>
</evidence>
<dbReference type="STRING" id="1313304.CALK_1913"/>
<dbReference type="GO" id="GO:0047480">
    <property type="term" value="F:UDP-N-acetylmuramoyl-tripeptide-D-alanyl-D-alanine ligase activity"/>
    <property type="evidence" value="ECO:0007669"/>
    <property type="project" value="UniProtKB-UniRule"/>
</dbReference>
<dbReference type="Pfam" id="PF01225">
    <property type="entry name" value="Mur_ligase"/>
    <property type="match status" value="1"/>
</dbReference>
<dbReference type="GO" id="GO:0008766">
    <property type="term" value="F:UDP-N-acetylmuramoylalanyl-D-glutamyl-2,6-diaminopimelate-D-alanyl-D-alanine ligase activity"/>
    <property type="evidence" value="ECO:0007669"/>
    <property type="project" value="RHEA"/>
</dbReference>
<dbReference type="GO" id="GO:0005737">
    <property type="term" value="C:cytoplasm"/>
    <property type="evidence" value="ECO:0007669"/>
    <property type="project" value="UniProtKB-SubCell"/>
</dbReference>
<protein>
    <recommendedName>
        <fullName evidence="10 11">UDP-N-acetylmuramoyl-tripeptide--D-alanyl-D-alanine ligase</fullName>
        <ecNumber evidence="10 11">6.3.2.10</ecNumber>
    </recommendedName>
    <alternativeName>
        <fullName evidence="10">D-alanyl-D-alanine-adding enzyme</fullName>
    </alternativeName>
</protein>
<evidence type="ECO:0000259" key="14">
    <source>
        <dbReference type="Pfam" id="PF08245"/>
    </source>
</evidence>
<dbReference type="InterPro" id="IPR035911">
    <property type="entry name" value="MurE/MurF_N"/>
</dbReference>
<keyword evidence="8 10" id="KW-0131">Cell cycle</keyword>
<dbReference type="Proteomes" id="UP000017148">
    <property type="component" value="Unassembled WGS sequence"/>
</dbReference>
<comment type="similarity">
    <text evidence="10">Belongs to the MurCDEF family. MurF subfamily.</text>
</comment>
<organism evidence="15 16">
    <name type="scientific">Chitinivibrio alkaliphilus ACht1</name>
    <dbReference type="NCBI Taxonomy" id="1313304"/>
    <lineage>
        <taxon>Bacteria</taxon>
        <taxon>Pseudomonadati</taxon>
        <taxon>Fibrobacterota</taxon>
        <taxon>Chitinivibrionia</taxon>
        <taxon>Chitinivibrionales</taxon>
        <taxon>Chitinivibrionaceae</taxon>
        <taxon>Chitinivibrio</taxon>
    </lineage>
</organism>
<evidence type="ECO:0000313" key="16">
    <source>
        <dbReference type="Proteomes" id="UP000017148"/>
    </source>
</evidence>
<evidence type="ECO:0000256" key="7">
    <source>
        <dbReference type="ARBA" id="ARBA00022984"/>
    </source>
</evidence>
<dbReference type="GO" id="GO:0008360">
    <property type="term" value="P:regulation of cell shape"/>
    <property type="evidence" value="ECO:0007669"/>
    <property type="project" value="UniProtKB-KW"/>
</dbReference>
<evidence type="ECO:0000256" key="1">
    <source>
        <dbReference type="ARBA" id="ARBA00022490"/>
    </source>
</evidence>
<keyword evidence="16" id="KW-1185">Reference proteome</keyword>
<dbReference type="HAMAP" id="MF_02019">
    <property type="entry name" value="MurF"/>
    <property type="match status" value="1"/>
</dbReference>
<dbReference type="Pfam" id="PF08245">
    <property type="entry name" value="Mur_ligase_M"/>
    <property type="match status" value="1"/>
</dbReference>
<dbReference type="Pfam" id="PF02875">
    <property type="entry name" value="Mur_ligase_C"/>
    <property type="match status" value="1"/>
</dbReference>
<evidence type="ECO:0000256" key="6">
    <source>
        <dbReference type="ARBA" id="ARBA00022960"/>
    </source>
</evidence>
<evidence type="ECO:0000256" key="3">
    <source>
        <dbReference type="ARBA" id="ARBA00022618"/>
    </source>
</evidence>
<evidence type="ECO:0000259" key="12">
    <source>
        <dbReference type="Pfam" id="PF01225"/>
    </source>
</evidence>
<dbReference type="GO" id="GO:0009252">
    <property type="term" value="P:peptidoglycan biosynthetic process"/>
    <property type="evidence" value="ECO:0007669"/>
    <property type="project" value="UniProtKB-UniRule"/>
</dbReference>
<keyword evidence="3 10" id="KW-0132">Cell division</keyword>
<dbReference type="GO" id="GO:0005524">
    <property type="term" value="F:ATP binding"/>
    <property type="evidence" value="ECO:0007669"/>
    <property type="project" value="UniProtKB-UniRule"/>
</dbReference>
<accession>U7D9U6</accession>
<comment type="subcellular location">
    <subcellularLocation>
        <location evidence="10 11">Cytoplasm</location>
    </subcellularLocation>
</comment>
<keyword evidence="5 10" id="KW-0067">ATP-binding</keyword>
<evidence type="ECO:0000259" key="13">
    <source>
        <dbReference type="Pfam" id="PF02875"/>
    </source>
</evidence>
<dbReference type="InterPro" id="IPR036565">
    <property type="entry name" value="Mur-like_cat_sf"/>
</dbReference>
<dbReference type="GO" id="GO:0071555">
    <property type="term" value="P:cell wall organization"/>
    <property type="evidence" value="ECO:0007669"/>
    <property type="project" value="UniProtKB-KW"/>
</dbReference>
<dbReference type="NCBIfam" id="TIGR01143">
    <property type="entry name" value="murF"/>
    <property type="match status" value="1"/>
</dbReference>
<keyword evidence="7 10" id="KW-0573">Peptidoglycan synthesis</keyword>
<dbReference type="GO" id="GO:0051301">
    <property type="term" value="P:cell division"/>
    <property type="evidence" value="ECO:0007669"/>
    <property type="project" value="UniProtKB-KW"/>
</dbReference>
<keyword evidence="4 10" id="KW-0547">Nucleotide-binding</keyword>
<evidence type="ECO:0000256" key="11">
    <source>
        <dbReference type="RuleBase" id="RU004136"/>
    </source>
</evidence>